<protein>
    <submittedName>
        <fullName evidence="1">Uncharacterized protein</fullName>
    </submittedName>
</protein>
<gene>
    <name evidence="1" type="ORF">IE53DRAFT_390890</name>
</gene>
<sequence length="678" mass="73974">MAVVDEEQERRPLLGVHATDPTFKRTPAATGEESRLAHLLRHASSKFRSAWPIVRILVLVFLYSVFTYVPVPSLLDRIRSYTCAAYYETHPELLPSSRDGVPAILEKPCSVPGVESRVGFNNLVFSLLSNGFSSLSLFYYGPALSTWGRKPIGMIGFASRILNLLSFALLPLGYPYGDLPSNLSIRPTTSIWLISLGQVLVGLTGSASLCLCFLRYVAVDAASPSNRSLLLNWVFTASLAGLFVGPVLSGVVLEIFPGKRTTTADWNKHTPSTATPPRQSPIEASRGNPAALWTAVVLGVASMLWLIFFVPETLTKEERERNKATALLRKRESLLSLNQAESKPFRERILVKASECMGPLKISLPLKDGSGRYDWRLTKLSIVLLCYSTALCGLETILIFLGFKFDWGPDKVGFALSAMGFSRALWLAAAVPVLIVFLERVTRKPARISRLLPMEIEALAKSMMIPSSPTSPPGGSAATAEEDRGRGDAPGQVDHLLSHYDQGEIREMRRELGIWRARIDLKLTWISFLLDLIGWLAVSLGSQIGLVAYVLAGNLALSFGSASSASLPAAAIAIVEDMKSTSSFQDLAKGQRGSDAWLAAHSILESFTAFLAPLILNLIYSLTVETRVPCSPFLVCSLLFSIAFLITLTIDPRTKVEQHDQDSSEGDEAEEAVHSSSS</sequence>
<keyword evidence="2" id="KW-1185">Reference proteome</keyword>
<name>A0ACD0NMG2_9BASI</name>
<evidence type="ECO:0000313" key="1">
    <source>
        <dbReference type="EMBL" id="PWN46972.1"/>
    </source>
</evidence>
<evidence type="ECO:0000313" key="2">
    <source>
        <dbReference type="Proteomes" id="UP000245626"/>
    </source>
</evidence>
<accession>A0ACD0NMG2</accession>
<proteinExistence type="predicted"/>
<reference evidence="1 2" key="1">
    <citation type="journal article" date="2018" name="Mol. Biol. Evol.">
        <title>Broad Genomic Sampling Reveals a Smut Pathogenic Ancestry of the Fungal Clade Ustilaginomycotina.</title>
        <authorList>
            <person name="Kijpornyongpan T."/>
            <person name="Mondo S.J."/>
            <person name="Barry K."/>
            <person name="Sandor L."/>
            <person name="Lee J."/>
            <person name="Lipzen A."/>
            <person name="Pangilinan J."/>
            <person name="LaButti K."/>
            <person name="Hainaut M."/>
            <person name="Henrissat B."/>
            <person name="Grigoriev I.V."/>
            <person name="Spatafora J.W."/>
            <person name="Aime M.C."/>
        </authorList>
    </citation>
    <scope>NUCLEOTIDE SEQUENCE [LARGE SCALE GENOMIC DNA]</scope>
    <source>
        <strain evidence="1 2">SA 807</strain>
    </source>
</reference>
<dbReference type="Proteomes" id="UP000245626">
    <property type="component" value="Unassembled WGS sequence"/>
</dbReference>
<dbReference type="EMBL" id="KZ820605">
    <property type="protein sequence ID" value="PWN46972.1"/>
    <property type="molecule type" value="Genomic_DNA"/>
</dbReference>
<organism evidence="1 2">
    <name type="scientific">Violaceomyces palustris</name>
    <dbReference type="NCBI Taxonomy" id="1673888"/>
    <lineage>
        <taxon>Eukaryota</taxon>
        <taxon>Fungi</taxon>
        <taxon>Dikarya</taxon>
        <taxon>Basidiomycota</taxon>
        <taxon>Ustilaginomycotina</taxon>
        <taxon>Ustilaginomycetes</taxon>
        <taxon>Violaceomycetales</taxon>
        <taxon>Violaceomycetaceae</taxon>
        <taxon>Violaceomyces</taxon>
    </lineage>
</organism>